<dbReference type="PANTHER" id="PTHR30522">
    <property type="entry name" value="NUCLEOSIDE TRIPHOSPHATE PYROPHOSPHOHYDROLASE"/>
    <property type="match status" value="1"/>
</dbReference>
<dbReference type="Pfam" id="PF03819">
    <property type="entry name" value="MazG"/>
    <property type="match status" value="2"/>
</dbReference>
<dbReference type="EMBL" id="JBHSUS010000001">
    <property type="protein sequence ID" value="MFC6439009.1"/>
    <property type="molecule type" value="Genomic_DNA"/>
</dbReference>
<feature type="domain" description="NTP pyrophosphohydrolase MazG-like" evidence="1">
    <location>
        <begin position="30"/>
        <end position="103"/>
    </location>
</feature>
<evidence type="ECO:0000259" key="1">
    <source>
        <dbReference type="Pfam" id="PF03819"/>
    </source>
</evidence>
<dbReference type="NCBIfam" id="TIGR00444">
    <property type="entry name" value="mazG"/>
    <property type="match status" value="1"/>
</dbReference>
<dbReference type="InterPro" id="IPR048011">
    <property type="entry name" value="NTP-PPase_MazG-like_C"/>
</dbReference>
<dbReference type="RefSeq" id="WP_256372534.1">
    <property type="nucleotide sequence ID" value="NZ_JBHSUS010000001.1"/>
</dbReference>
<dbReference type="InterPro" id="IPR011551">
    <property type="entry name" value="NTP_PyrPHydrolase_MazG"/>
</dbReference>
<evidence type="ECO:0000313" key="3">
    <source>
        <dbReference type="Proteomes" id="UP001596364"/>
    </source>
</evidence>
<reference evidence="3" key="1">
    <citation type="journal article" date="2019" name="Int. J. Syst. Evol. Microbiol.">
        <title>The Global Catalogue of Microorganisms (GCM) 10K type strain sequencing project: providing services to taxonomists for standard genome sequencing and annotation.</title>
        <authorList>
            <consortium name="The Broad Institute Genomics Platform"/>
            <consortium name="The Broad Institute Genome Sequencing Center for Infectious Disease"/>
            <person name="Wu L."/>
            <person name="Ma J."/>
        </authorList>
    </citation>
    <scope>NUCLEOTIDE SEQUENCE [LARGE SCALE GENOMIC DNA]</scope>
    <source>
        <strain evidence="3">CGMCC 1.16031</strain>
    </source>
</reference>
<dbReference type="NCBIfam" id="NF007113">
    <property type="entry name" value="PRK09562.1"/>
    <property type="match status" value="1"/>
</dbReference>
<proteinExistence type="predicted"/>
<name>A0ABW1XK32_9ALTE</name>
<dbReference type="SUPFAM" id="SSF101386">
    <property type="entry name" value="all-alpha NTP pyrophosphatases"/>
    <property type="match status" value="2"/>
</dbReference>
<dbReference type="InterPro" id="IPR004518">
    <property type="entry name" value="MazG-like_dom"/>
</dbReference>
<dbReference type="Gene3D" id="1.10.287.1080">
    <property type="entry name" value="MazG-like"/>
    <property type="match status" value="2"/>
</dbReference>
<sequence>MADFPHLQRLLNVMRALRDPQTGCPWDREQTMQSIIPFTIEEAYEVADAIERGDMQDIRDELGDLLFQVVFYTQLANEQDEFDFDAVAQGVADKLIRRHPHVFAEVNFDSVAAIKDNWEAVKQAERFEKGIAQDASILANITTGLPPLVRANKLQKRCAKVGFDWPDVTQVADKIHEELDEVMAEVQASTLNQDAIEDEVGDLLFAVVNMARHLKVDPESALRRANRKFEQRFRRVEQRLADQKLSLSDANLMQMEDAWQWVKNQTE</sequence>
<keyword evidence="2" id="KW-0378">Hydrolase</keyword>
<accession>A0ABW1XK32</accession>
<dbReference type="CDD" id="cd11528">
    <property type="entry name" value="NTP-PPase_MazG_Nterm"/>
    <property type="match status" value="1"/>
</dbReference>
<feature type="domain" description="NTP pyrophosphohydrolase MazG-like" evidence="1">
    <location>
        <begin position="172"/>
        <end position="233"/>
    </location>
</feature>
<dbReference type="EC" id="3.6.1.9" evidence="2"/>
<keyword evidence="3" id="KW-1185">Reference proteome</keyword>
<dbReference type="PANTHER" id="PTHR30522:SF0">
    <property type="entry name" value="NUCLEOSIDE TRIPHOSPHATE PYROPHOSPHOHYDROLASE"/>
    <property type="match status" value="1"/>
</dbReference>
<gene>
    <name evidence="2" type="primary">mazG</name>
    <name evidence="2" type="ORF">ACFP85_02430</name>
</gene>
<dbReference type="CDD" id="cd11529">
    <property type="entry name" value="NTP-PPase_MazG_Cterm"/>
    <property type="match status" value="1"/>
</dbReference>
<evidence type="ECO:0000313" key="2">
    <source>
        <dbReference type="EMBL" id="MFC6439009.1"/>
    </source>
</evidence>
<protein>
    <submittedName>
        <fullName evidence="2">Nucleoside triphosphate pyrophosphohydrolase</fullName>
        <ecNumber evidence="2">3.6.1.9</ecNumber>
    </submittedName>
</protein>
<organism evidence="2 3">
    <name type="scientific">Pseudobowmanella zhangzhouensis</name>
    <dbReference type="NCBI Taxonomy" id="1537679"/>
    <lineage>
        <taxon>Bacteria</taxon>
        <taxon>Pseudomonadati</taxon>
        <taxon>Pseudomonadota</taxon>
        <taxon>Gammaproteobacteria</taxon>
        <taxon>Alteromonadales</taxon>
        <taxon>Alteromonadaceae</taxon>
    </lineage>
</organism>
<comment type="caution">
    <text evidence="2">The sequence shown here is derived from an EMBL/GenBank/DDBJ whole genome shotgun (WGS) entry which is preliminary data.</text>
</comment>
<dbReference type="GO" id="GO:0047429">
    <property type="term" value="F:nucleoside triphosphate diphosphatase activity"/>
    <property type="evidence" value="ECO:0007669"/>
    <property type="project" value="UniProtKB-EC"/>
</dbReference>
<dbReference type="Proteomes" id="UP001596364">
    <property type="component" value="Unassembled WGS sequence"/>
</dbReference>
<dbReference type="InterPro" id="IPR048015">
    <property type="entry name" value="NTP-PPase_MazG-like_N"/>
</dbReference>